<dbReference type="Proteomes" id="UP000192342">
    <property type="component" value="Unassembled WGS sequence"/>
</dbReference>
<gene>
    <name evidence="1" type="ORF">ATO7_04385</name>
</gene>
<reference evidence="1 2" key="1">
    <citation type="submission" date="2013-04" db="EMBL/GenBank/DDBJ databases">
        <title>Oceanococcus atlanticus 22II-S10r2 Genome Sequencing.</title>
        <authorList>
            <person name="Lai Q."/>
            <person name="Li G."/>
            <person name="Shao Z."/>
        </authorList>
    </citation>
    <scope>NUCLEOTIDE SEQUENCE [LARGE SCALE GENOMIC DNA]</scope>
    <source>
        <strain evidence="1 2">22II-S10r2</strain>
    </source>
</reference>
<evidence type="ECO:0000313" key="1">
    <source>
        <dbReference type="EMBL" id="ORE89086.1"/>
    </source>
</evidence>
<name>A0A1Y1SHF6_9GAMM</name>
<protein>
    <submittedName>
        <fullName evidence="1">Uncharacterized protein</fullName>
    </submittedName>
</protein>
<evidence type="ECO:0000313" key="2">
    <source>
        <dbReference type="Proteomes" id="UP000192342"/>
    </source>
</evidence>
<dbReference type="RefSeq" id="WP_206044787.1">
    <property type="nucleotide sequence ID" value="NZ_AQQV01000001.1"/>
</dbReference>
<dbReference type="AlphaFoldDB" id="A0A1Y1SHF6"/>
<accession>A0A1Y1SHF6</accession>
<comment type="caution">
    <text evidence="1">The sequence shown here is derived from an EMBL/GenBank/DDBJ whole genome shotgun (WGS) entry which is preliminary data.</text>
</comment>
<organism evidence="1 2">
    <name type="scientific">Oceanococcus atlanticus</name>
    <dbReference type="NCBI Taxonomy" id="1317117"/>
    <lineage>
        <taxon>Bacteria</taxon>
        <taxon>Pseudomonadati</taxon>
        <taxon>Pseudomonadota</taxon>
        <taxon>Gammaproteobacteria</taxon>
        <taxon>Chromatiales</taxon>
        <taxon>Oceanococcaceae</taxon>
        <taxon>Oceanococcus</taxon>
    </lineage>
</organism>
<dbReference type="EMBL" id="AQQV01000001">
    <property type="protein sequence ID" value="ORE89086.1"/>
    <property type="molecule type" value="Genomic_DNA"/>
</dbReference>
<keyword evidence="2" id="KW-1185">Reference proteome</keyword>
<sequence length="112" mass="12178">MSMNPPDYRPDPDDPDKVLDQLLESYRVEPASAALRARIRGQIRPGWRHALHELVQALGGWRVLAPALAFSLCLGVVMPLLAPAGTASTALSSDSLSLWELGQLSENTEFAL</sequence>
<proteinExistence type="predicted"/>
<dbReference type="STRING" id="1317117.ATO7_04385"/>